<comment type="caution">
    <text evidence="2">The sequence shown here is derived from an EMBL/GenBank/DDBJ whole genome shotgun (WGS) entry which is preliminary data.</text>
</comment>
<protein>
    <recommendedName>
        <fullName evidence="1">HipA-like kinase domain-containing protein</fullName>
    </recommendedName>
</protein>
<feature type="domain" description="HipA-like kinase" evidence="1">
    <location>
        <begin position="19"/>
        <end position="231"/>
    </location>
</feature>
<sequence>MTPLTPVKYLETLSKGQAHLFLFSDGIRYAVKCKRQSSRTRELVNEFVVTRLGQLLSLPVVPFEIVNMSEKQIQHIPEKFSSKYKPGKQFANLFIDNCIDLSWGPFHPTKKDIKNHRVLAGIFVFDHWVHNADRTKSNILLERLPKGKYDIHMIDHGKCFPGAYKWNKETLQMRTPFNKDSVVHIWTVGMLNDLSILSSYIEQILALQEASIEEVIRDIPEDWDVSLQDRKALVTYLKEQKKTFPDSVYKFAKKYGI</sequence>
<dbReference type="RefSeq" id="WP_188175382.1">
    <property type="nucleotide sequence ID" value="NZ_JACVVD010000005.1"/>
</dbReference>
<dbReference type="Pfam" id="PF20613">
    <property type="entry name" value="HipA_2"/>
    <property type="match status" value="1"/>
</dbReference>
<dbReference type="EMBL" id="JACVVD010000005">
    <property type="protein sequence ID" value="MBD0381571.1"/>
    <property type="molecule type" value="Genomic_DNA"/>
</dbReference>
<name>A0A926KR27_9BACL</name>
<dbReference type="Proteomes" id="UP000650466">
    <property type="component" value="Unassembled WGS sequence"/>
</dbReference>
<gene>
    <name evidence="2" type="ORF">ICC18_15725</name>
</gene>
<organism evidence="2 3">
    <name type="scientific">Paenibacillus sedimenti</name>
    <dbReference type="NCBI Taxonomy" id="2770274"/>
    <lineage>
        <taxon>Bacteria</taxon>
        <taxon>Bacillati</taxon>
        <taxon>Bacillota</taxon>
        <taxon>Bacilli</taxon>
        <taxon>Bacillales</taxon>
        <taxon>Paenibacillaceae</taxon>
        <taxon>Paenibacillus</taxon>
    </lineage>
</organism>
<accession>A0A926KR27</accession>
<evidence type="ECO:0000259" key="1">
    <source>
        <dbReference type="Pfam" id="PF20613"/>
    </source>
</evidence>
<proteinExistence type="predicted"/>
<dbReference type="InterPro" id="IPR046748">
    <property type="entry name" value="HipA_2"/>
</dbReference>
<evidence type="ECO:0000313" key="2">
    <source>
        <dbReference type="EMBL" id="MBD0381571.1"/>
    </source>
</evidence>
<evidence type="ECO:0000313" key="3">
    <source>
        <dbReference type="Proteomes" id="UP000650466"/>
    </source>
</evidence>
<keyword evidence="3" id="KW-1185">Reference proteome</keyword>
<dbReference type="AlphaFoldDB" id="A0A926KR27"/>
<reference evidence="2" key="1">
    <citation type="submission" date="2020-09" db="EMBL/GenBank/DDBJ databases">
        <title>Draft Genome Sequence of Paenibacillus sp. WST5.</title>
        <authorList>
            <person name="Bao Z."/>
        </authorList>
    </citation>
    <scope>NUCLEOTIDE SEQUENCE</scope>
    <source>
        <strain evidence="2">WST5</strain>
    </source>
</reference>